<dbReference type="OrthoDB" id="10328700at2759"/>
<feature type="compositionally biased region" description="Polar residues" evidence="1">
    <location>
        <begin position="40"/>
        <end position="61"/>
    </location>
</feature>
<dbReference type="RefSeq" id="XP_002417782.1">
    <property type="nucleotide sequence ID" value="XM_002417737.1"/>
</dbReference>
<evidence type="ECO:0000256" key="1">
    <source>
        <dbReference type="SAM" id="MobiDB-lite"/>
    </source>
</evidence>
<dbReference type="KEGG" id="cdu:CD36_11410"/>
<reference evidence="3 4" key="1">
    <citation type="journal article" date="2009" name="Genome Res.">
        <title>Comparative genomics of the fungal pathogens Candida dubliniensis and Candida albicans.</title>
        <authorList>
            <person name="Jackson A.P."/>
            <person name="Gamble J.A."/>
            <person name="Yeomans T."/>
            <person name="Moran G.P."/>
            <person name="Saunders D."/>
            <person name="Harris D."/>
            <person name="Aslett M."/>
            <person name="Barrell J.F."/>
            <person name="Butler G."/>
            <person name="Citiulo F."/>
            <person name="Coleman D.C."/>
            <person name="de Groot P.W.J."/>
            <person name="Goodwin T.J."/>
            <person name="Quail M.A."/>
            <person name="McQuillan J."/>
            <person name="Munro C.A."/>
            <person name="Pain A."/>
            <person name="Poulter R.T."/>
            <person name="Rajandream M.A."/>
            <person name="Renauld H."/>
            <person name="Spiering M.J."/>
            <person name="Tivey A."/>
            <person name="Gow N.A.R."/>
            <person name="Barrell B."/>
            <person name="Sullivan D.J."/>
            <person name="Berriman M."/>
        </authorList>
    </citation>
    <scope>NUCLEOTIDE SEQUENCE [LARGE SCALE GENOMIC DNA]</scope>
    <source>
        <strain evidence="4">CD36 / ATCC MYA-646 / CBS 7987 / NCPF 3949 / NRRL Y-17841</strain>
    </source>
</reference>
<dbReference type="Proteomes" id="UP000002605">
    <property type="component" value="Chromosome 1"/>
</dbReference>
<dbReference type="HOGENOM" id="CLU_711705_0_0_1"/>
<proteinExistence type="predicted"/>
<sequence length="399" mass="46073">MSKHPDTKEEINGVIEELSKVEFGKEPRKESKEEIGPVSENHQQQSSTANKSLQSVETSPPENKPDTSKPSNLSANTTQCLSNQELVKSIPPPPPPPNVQHNIRRIAIPKPHNFIRTTDYTPLAEYYAAQSPHHPKLREIKRLEAAQAPIDLYRIANRNNNINVPPTKLTADISAMCKHATSTEVRKVISNVLVNSEKSLKKKLSDLPKHFKQLVHTFDKNPEAYLRVNAEPIFMDGYTAYEYFDDRDLAHLYYRCRYFHIDDDHRIYFQAFNPDTIGKPEYDHLKQLLVSSLEKLVFEIASEKFQIKIDDPVDHMHVVSFQLPPTSLIDTVEYLEQFLDERDEIVESRIPVFSPKSMILDSTRVTAFFIIKLRGKQMPPERKWIFDEEYSFNILTNYG</sequence>
<dbReference type="GeneID" id="8045332"/>
<dbReference type="AlphaFoldDB" id="B9W9L2"/>
<gene>
    <name evidence="2" type="ordered locus">Cd36_11410</name>
    <name evidence="3" type="ORF">CD36_11410</name>
</gene>
<feature type="region of interest" description="Disordered" evidence="1">
    <location>
        <begin position="1"/>
        <end position="76"/>
    </location>
</feature>
<organism evidence="3 4">
    <name type="scientific">Candida dubliniensis (strain CD36 / ATCC MYA-646 / CBS 7987 / NCPF 3949 / NRRL Y-17841)</name>
    <name type="common">Yeast</name>
    <dbReference type="NCBI Taxonomy" id="573826"/>
    <lineage>
        <taxon>Eukaryota</taxon>
        <taxon>Fungi</taxon>
        <taxon>Dikarya</taxon>
        <taxon>Ascomycota</taxon>
        <taxon>Saccharomycotina</taxon>
        <taxon>Pichiomycetes</taxon>
        <taxon>Debaryomycetaceae</taxon>
        <taxon>Candida/Lodderomyces clade</taxon>
        <taxon>Candida</taxon>
    </lineage>
</organism>
<feature type="compositionally biased region" description="Basic and acidic residues" evidence="1">
    <location>
        <begin position="1"/>
        <end position="35"/>
    </location>
</feature>
<name>B9W9L2_CANDC</name>
<dbReference type="EMBL" id="FM992688">
    <property type="protein sequence ID" value="CAX45496.1"/>
    <property type="molecule type" value="Genomic_DNA"/>
</dbReference>
<dbReference type="CGD" id="CAL0000160606">
    <property type="gene designation" value="Cd36_11410"/>
</dbReference>
<keyword evidence="4" id="KW-1185">Reference proteome</keyword>
<dbReference type="VEuPathDB" id="FungiDB:CD36_11410"/>
<protein>
    <submittedName>
        <fullName evidence="3">Transposable element protein, putative</fullName>
    </submittedName>
</protein>
<evidence type="ECO:0000313" key="2">
    <source>
        <dbReference type="CGD" id="CAL0000160606"/>
    </source>
</evidence>
<accession>B9W9L2</accession>
<evidence type="ECO:0000313" key="3">
    <source>
        <dbReference type="EMBL" id="CAX45496.1"/>
    </source>
</evidence>
<evidence type="ECO:0000313" key="4">
    <source>
        <dbReference type="Proteomes" id="UP000002605"/>
    </source>
</evidence>